<dbReference type="PROSITE" id="PS50039">
    <property type="entry name" value="FORK_HEAD_3"/>
    <property type="match status" value="1"/>
</dbReference>
<dbReference type="GO" id="GO:0030154">
    <property type="term" value="P:cell differentiation"/>
    <property type="evidence" value="ECO:0007669"/>
    <property type="project" value="TreeGrafter"/>
</dbReference>
<organism evidence="4 5">
    <name type="scientific">Favolaschia claudopus</name>
    <dbReference type="NCBI Taxonomy" id="2862362"/>
    <lineage>
        <taxon>Eukaryota</taxon>
        <taxon>Fungi</taxon>
        <taxon>Dikarya</taxon>
        <taxon>Basidiomycota</taxon>
        <taxon>Agaricomycotina</taxon>
        <taxon>Agaricomycetes</taxon>
        <taxon>Agaricomycetidae</taxon>
        <taxon>Agaricales</taxon>
        <taxon>Marasmiineae</taxon>
        <taxon>Mycenaceae</taxon>
        <taxon>Favolaschia</taxon>
    </lineage>
</organism>
<dbReference type="GO" id="GO:0000981">
    <property type="term" value="F:DNA-binding transcription factor activity, RNA polymerase II-specific"/>
    <property type="evidence" value="ECO:0007669"/>
    <property type="project" value="TreeGrafter"/>
</dbReference>
<evidence type="ECO:0000313" key="5">
    <source>
        <dbReference type="Proteomes" id="UP001362999"/>
    </source>
</evidence>
<dbReference type="SUPFAM" id="SSF46785">
    <property type="entry name" value="Winged helix' DNA-binding domain"/>
    <property type="match status" value="1"/>
</dbReference>
<dbReference type="Pfam" id="PF00250">
    <property type="entry name" value="Forkhead"/>
    <property type="match status" value="1"/>
</dbReference>
<protein>
    <recommendedName>
        <fullName evidence="3">Fork-head domain-containing protein</fullName>
    </recommendedName>
</protein>
<evidence type="ECO:0000256" key="1">
    <source>
        <dbReference type="ARBA" id="ARBA00023125"/>
    </source>
</evidence>
<dbReference type="EMBL" id="JAWWNJ010000156">
    <property type="protein sequence ID" value="KAK6980794.1"/>
    <property type="molecule type" value="Genomic_DNA"/>
</dbReference>
<proteinExistence type="predicted"/>
<dbReference type="SMART" id="SM00339">
    <property type="entry name" value="FH"/>
    <property type="match status" value="1"/>
</dbReference>
<comment type="subcellular location">
    <subcellularLocation>
        <location evidence="2">Nucleus</location>
    </subcellularLocation>
</comment>
<dbReference type="GO" id="GO:0000978">
    <property type="term" value="F:RNA polymerase II cis-regulatory region sequence-specific DNA binding"/>
    <property type="evidence" value="ECO:0007669"/>
    <property type="project" value="TreeGrafter"/>
</dbReference>
<evidence type="ECO:0000313" key="4">
    <source>
        <dbReference type="EMBL" id="KAK6980794.1"/>
    </source>
</evidence>
<dbReference type="InterPro" id="IPR050211">
    <property type="entry name" value="FOX_domain-containing"/>
</dbReference>
<reference evidence="4 5" key="1">
    <citation type="journal article" date="2024" name="J Genomics">
        <title>Draft genome sequencing and assembly of Favolaschia claudopus CIRM-BRFM 2984 isolated from oak limbs.</title>
        <authorList>
            <person name="Navarro D."/>
            <person name="Drula E."/>
            <person name="Chaduli D."/>
            <person name="Cazenave R."/>
            <person name="Ahrendt S."/>
            <person name="Wang J."/>
            <person name="Lipzen A."/>
            <person name="Daum C."/>
            <person name="Barry K."/>
            <person name="Grigoriev I.V."/>
            <person name="Favel A."/>
            <person name="Rosso M.N."/>
            <person name="Martin F."/>
        </authorList>
    </citation>
    <scope>NUCLEOTIDE SEQUENCE [LARGE SCALE GENOMIC DNA]</scope>
    <source>
        <strain evidence="4 5">CIRM-BRFM 2984</strain>
    </source>
</reference>
<keyword evidence="2" id="KW-0539">Nucleus</keyword>
<feature type="non-terminal residue" evidence="4">
    <location>
        <position position="137"/>
    </location>
</feature>
<dbReference type="AlphaFoldDB" id="A0AAV9ZG71"/>
<dbReference type="Gene3D" id="1.10.10.10">
    <property type="entry name" value="Winged helix-like DNA-binding domain superfamily/Winged helix DNA-binding domain"/>
    <property type="match status" value="1"/>
</dbReference>
<dbReference type="PANTHER" id="PTHR11829:SF343">
    <property type="entry name" value="FORK-HEAD DOMAIN-CONTAINING PROTEIN"/>
    <property type="match status" value="1"/>
</dbReference>
<name>A0AAV9ZG71_9AGAR</name>
<dbReference type="PANTHER" id="PTHR11829">
    <property type="entry name" value="FORKHEAD BOX PROTEIN"/>
    <property type="match status" value="1"/>
</dbReference>
<sequence>AHPPSAFHQSGPPVGFQDAGDYLRHLLTLPRGVPVSLRYFSDPGIKPTASLVVLIKVAIYASPRQKLTLQGIYDSFMNRFRWFRENPGEPWTRSIRHSLSLKAMFVKLGRTREEPGKGVFWTLDITQGEGDKRKRKR</sequence>
<comment type="caution">
    <text evidence="4">The sequence shown here is derived from an EMBL/GenBank/DDBJ whole genome shotgun (WGS) entry which is preliminary data.</text>
</comment>
<feature type="DNA-binding region" description="Fork-head" evidence="2">
    <location>
        <begin position="46"/>
        <end position="137"/>
    </location>
</feature>
<dbReference type="CDD" id="cd00059">
    <property type="entry name" value="FH_FOX"/>
    <property type="match status" value="1"/>
</dbReference>
<dbReference type="InterPro" id="IPR001766">
    <property type="entry name" value="Fork_head_dom"/>
</dbReference>
<dbReference type="GO" id="GO:0009653">
    <property type="term" value="P:anatomical structure morphogenesis"/>
    <property type="evidence" value="ECO:0007669"/>
    <property type="project" value="TreeGrafter"/>
</dbReference>
<dbReference type="GO" id="GO:0005634">
    <property type="term" value="C:nucleus"/>
    <property type="evidence" value="ECO:0007669"/>
    <property type="project" value="UniProtKB-SubCell"/>
</dbReference>
<gene>
    <name evidence="4" type="ORF">R3P38DRAFT_2386804</name>
</gene>
<evidence type="ECO:0000256" key="2">
    <source>
        <dbReference type="PROSITE-ProRule" id="PRU00089"/>
    </source>
</evidence>
<keyword evidence="1 2" id="KW-0238">DNA-binding</keyword>
<feature type="non-terminal residue" evidence="4">
    <location>
        <position position="1"/>
    </location>
</feature>
<dbReference type="Proteomes" id="UP001362999">
    <property type="component" value="Unassembled WGS sequence"/>
</dbReference>
<evidence type="ECO:0000259" key="3">
    <source>
        <dbReference type="PROSITE" id="PS50039"/>
    </source>
</evidence>
<keyword evidence="5" id="KW-1185">Reference proteome</keyword>
<dbReference type="InterPro" id="IPR036390">
    <property type="entry name" value="WH_DNA-bd_sf"/>
</dbReference>
<dbReference type="InterPro" id="IPR036388">
    <property type="entry name" value="WH-like_DNA-bd_sf"/>
</dbReference>
<feature type="domain" description="Fork-head" evidence="3">
    <location>
        <begin position="46"/>
        <end position="137"/>
    </location>
</feature>
<accession>A0AAV9ZG71</accession>
<dbReference type="PRINTS" id="PR00053">
    <property type="entry name" value="FORKHEAD"/>
</dbReference>